<evidence type="ECO:0000256" key="1">
    <source>
        <dbReference type="SAM" id="Phobius"/>
    </source>
</evidence>
<feature type="transmembrane region" description="Helical" evidence="1">
    <location>
        <begin position="6"/>
        <end position="27"/>
    </location>
</feature>
<gene>
    <name evidence="2" type="ORF">ACFO4O_17130</name>
</gene>
<keyword evidence="1" id="KW-0812">Transmembrane</keyword>
<accession>A0ABV9LZ65</accession>
<organism evidence="2 3">
    <name type="scientific">Glaciecola siphonariae</name>
    <dbReference type="NCBI Taxonomy" id="521012"/>
    <lineage>
        <taxon>Bacteria</taxon>
        <taxon>Pseudomonadati</taxon>
        <taxon>Pseudomonadota</taxon>
        <taxon>Gammaproteobacteria</taxon>
        <taxon>Alteromonadales</taxon>
        <taxon>Alteromonadaceae</taxon>
        <taxon>Glaciecola</taxon>
    </lineage>
</organism>
<dbReference type="RefSeq" id="WP_382410761.1">
    <property type="nucleotide sequence ID" value="NZ_JBHSGU010000029.1"/>
</dbReference>
<evidence type="ECO:0000313" key="2">
    <source>
        <dbReference type="EMBL" id="MFC4701876.1"/>
    </source>
</evidence>
<keyword evidence="1" id="KW-0472">Membrane</keyword>
<sequence length="75" mass="8638">MQWLQWDSALVGLVLLMNAALMVVLSYKSAKNKTDAHAAVVIQSLVLSFIFFPASWIHCWYWGRRLPDRGFIKLD</sequence>
<dbReference type="Proteomes" id="UP001595897">
    <property type="component" value="Unassembled WGS sequence"/>
</dbReference>
<keyword evidence="3" id="KW-1185">Reference proteome</keyword>
<protein>
    <submittedName>
        <fullName evidence="2">Uncharacterized protein</fullName>
    </submittedName>
</protein>
<feature type="transmembrane region" description="Helical" evidence="1">
    <location>
        <begin position="39"/>
        <end position="63"/>
    </location>
</feature>
<keyword evidence="1" id="KW-1133">Transmembrane helix</keyword>
<comment type="caution">
    <text evidence="2">The sequence shown here is derived from an EMBL/GenBank/DDBJ whole genome shotgun (WGS) entry which is preliminary data.</text>
</comment>
<dbReference type="EMBL" id="JBHSGU010000029">
    <property type="protein sequence ID" value="MFC4701876.1"/>
    <property type="molecule type" value="Genomic_DNA"/>
</dbReference>
<name>A0ABV9LZ65_9ALTE</name>
<reference evidence="3" key="1">
    <citation type="journal article" date="2019" name="Int. J. Syst. Evol. Microbiol.">
        <title>The Global Catalogue of Microorganisms (GCM) 10K type strain sequencing project: providing services to taxonomists for standard genome sequencing and annotation.</title>
        <authorList>
            <consortium name="The Broad Institute Genomics Platform"/>
            <consortium name="The Broad Institute Genome Sequencing Center for Infectious Disease"/>
            <person name="Wu L."/>
            <person name="Ma J."/>
        </authorList>
    </citation>
    <scope>NUCLEOTIDE SEQUENCE [LARGE SCALE GENOMIC DNA]</scope>
    <source>
        <strain evidence="3">KACC 12507</strain>
    </source>
</reference>
<proteinExistence type="predicted"/>
<evidence type="ECO:0000313" key="3">
    <source>
        <dbReference type="Proteomes" id="UP001595897"/>
    </source>
</evidence>